<feature type="compositionally biased region" description="Polar residues" evidence="4">
    <location>
        <begin position="94"/>
        <end position="107"/>
    </location>
</feature>
<reference evidence="5" key="1">
    <citation type="submission" date="2023-07" db="EMBL/GenBank/DDBJ databases">
        <title>Chromosome-level genome assembly of Artemia franciscana.</title>
        <authorList>
            <person name="Jo E."/>
        </authorList>
    </citation>
    <scope>NUCLEOTIDE SEQUENCE</scope>
    <source>
        <tissue evidence="5">Whole body</tissue>
    </source>
</reference>
<keyword evidence="3" id="KW-0539">Nucleus</keyword>
<dbReference type="AlphaFoldDB" id="A0AA88LGE0"/>
<dbReference type="SMART" id="SM00320">
    <property type="entry name" value="WD40"/>
    <property type="match status" value="3"/>
</dbReference>
<dbReference type="SUPFAM" id="SSF50978">
    <property type="entry name" value="WD40 repeat-like"/>
    <property type="match status" value="1"/>
</dbReference>
<organism evidence="5 6">
    <name type="scientific">Artemia franciscana</name>
    <name type="common">Brine shrimp</name>
    <name type="synonym">Artemia sanfranciscana</name>
    <dbReference type="NCBI Taxonomy" id="6661"/>
    <lineage>
        <taxon>Eukaryota</taxon>
        <taxon>Metazoa</taxon>
        <taxon>Ecdysozoa</taxon>
        <taxon>Arthropoda</taxon>
        <taxon>Crustacea</taxon>
        <taxon>Branchiopoda</taxon>
        <taxon>Anostraca</taxon>
        <taxon>Artemiidae</taxon>
        <taxon>Artemia</taxon>
    </lineage>
</organism>
<evidence type="ECO:0000256" key="4">
    <source>
        <dbReference type="SAM" id="MobiDB-lite"/>
    </source>
</evidence>
<dbReference type="InterPro" id="IPR036322">
    <property type="entry name" value="WD40_repeat_dom_sf"/>
</dbReference>
<keyword evidence="6" id="KW-1185">Reference proteome</keyword>
<dbReference type="PANTHER" id="PTHR15052:SF2">
    <property type="entry name" value="GENERAL TRANSCRIPTION FACTOR 3C POLYPEPTIDE 2"/>
    <property type="match status" value="1"/>
</dbReference>
<dbReference type="Gene3D" id="2.130.10.10">
    <property type="entry name" value="YVTN repeat-like/Quinoprotein amine dehydrogenase"/>
    <property type="match status" value="1"/>
</dbReference>
<accession>A0AA88LGE0</accession>
<dbReference type="GO" id="GO:0000127">
    <property type="term" value="C:transcription factor TFIIIC complex"/>
    <property type="evidence" value="ECO:0007669"/>
    <property type="project" value="TreeGrafter"/>
</dbReference>
<comment type="subcellular location">
    <subcellularLocation>
        <location evidence="1">Nucleus</location>
    </subcellularLocation>
</comment>
<gene>
    <name evidence="5" type="ORF">QYM36_001925</name>
</gene>
<name>A0AA88LGE0_ARTSF</name>
<feature type="region of interest" description="Disordered" evidence="4">
    <location>
        <begin position="74"/>
        <end position="107"/>
    </location>
</feature>
<evidence type="ECO:0000313" key="5">
    <source>
        <dbReference type="EMBL" id="KAK2723416.1"/>
    </source>
</evidence>
<dbReference type="InterPro" id="IPR052416">
    <property type="entry name" value="GTF3C_component"/>
</dbReference>
<dbReference type="EMBL" id="JAVRJZ010000004">
    <property type="protein sequence ID" value="KAK2723416.1"/>
    <property type="molecule type" value="Genomic_DNA"/>
</dbReference>
<comment type="caution">
    <text evidence="5">The sequence shown here is derived from an EMBL/GenBank/DDBJ whole genome shotgun (WGS) entry which is preliminary data.</text>
</comment>
<dbReference type="InterPro" id="IPR001680">
    <property type="entry name" value="WD40_rpt"/>
</dbReference>
<evidence type="ECO:0000256" key="2">
    <source>
        <dbReference type="ARBA" id="ARBA00023163"/>
    </source>
</evidence>
<evidence type="ECO:0000313" key="6">
    <source>
        <dbReference type="Proteomes" id="UP001187531"/>
    </source>
</evidence>
<dbReference type="GO" id="GO:0006383">
    <property type="term" value="P:transcription by RNA polymerase III"/>
    <property type="evidence" value="ECO:0007669"/>
    <property type="project" value="TreeGrafter"/>
</dbReference>
<feature type="region of interest" description="Disordered" evidence="4">
    <location>
        <begin position="146"/>
        <end position="187"/>
    </location>
</feature>
<dbReference type="Proteomes" id="UP001187531">
    <property type="component" value="Unassembled WGS sequence"/>
</dbReference>
<proteinExistence type="predicted"/>
<keyword evidence="2" id="KW-0804">Transcription</keyword>
<sequence>MTKVNSSCFPNYAEQSKNKIQGRELADFKSWSPTETVTIDQSDEVIAPITAEHHKRFVKKRDRASLDIKEKLPSGEDSFYEATVPKKRGKKPTATKSTSASERVTIDQSTAVSSPIYTKRQERVAKKRARELIDIDSGDELESLSDKDDFSELKQPGKQRPQKRLRKEKSQRGRKKGRKDSDSNKKDKDVVNVLTQIKWLSVPRLPSSLMTRSTDITIAFRRENYSKSPLFPDLILNQQDWTNSEPIDFYKQEPIPVRIARNDEKIMIQSFTSSGYILNCVEPIRKLAWIPDDKYLIVLTKSFLQLWDMTNKTFKYALHVASDLVNDIVLCPSGSNIESNIPCIGILACASGSNVNLLALPSPKSVKENQIFKVSPNMTLTVPDVKSECSSLCWFKGKGHNKIVAGFFNGLVALWKLSSNSKLIPRNKTNILPILSFYAHTSLVTSVEFCSEFDGRYLVTCGLDKATNIFDLEEVRLNNTPLAQFGSTENRYLEWPIQWPNIIASGDCSEKRRGTNILDIGVGFGQNNLCPGISGVFATAYNPWHDVIAHGTEAGEVICTVNTNPAKDTRYCKASTVRLTLITVEGENGCLTIDDNPVGPGFKEEDCIHFPFNVTGQGSQSISGMAWSDSNELKNILATGTQRGIVHIKDVQNVFEKIRKVKWRDVEAQRKVKQSAITDKAQRNT</sequence>
<dbReference type="GO" id="GO:0005634">
    <property type="term" value="C:nucleus"/>
    <property type="evidence" value="ECO:0007669"/>
    <property type="project" value="UniProtKB-SubCell"/>
</dbReference>
<feature type="compositionally biased region" description="Basic residues" evidence="4">
    <location>
        <begin position="160"/>
        <end position="178"/>
    </location>
</feature>
<evidence type="ECO:0000256" key="1">
    <source>
        <dbReference type="ARBA" id="ARBA00004123"/>
    </source>
</evidence>
<evidence type="ECO:0000256" key="3">
    <source>
        <dbReference type="ARBA" id="ARBA00023242"/>
    </source>
</evidence>
<protein>
    <submittedName>
        <fullName evidence="5">Uncharacterized protein</fullName>
    </submittedName>
</protein>
<dbReference type="PANTHER" id="PTHR15052">
    <property type="entry name" value="RNA POLYMERASE III TRANSCRIPTION INITIATION FACTOR COMPLEX SUBUNIT"/>
    <property type="match status" value="1"/>
</dbReference>
<dbReference type="InterPro" id="IPR015943">
    <property type="entry name" value="WD40/YVTN_repeat-like_dom_sf"/>
</dbReference>